<dbReference type="EMBL" id="JBGOOS010000027">
    <property type="protein sequence ID" value="MEZ8210404.1"/>
    <property type="molecule type" value="Genomic_DNA"/>
</dbReference>
<evidence type="ECO:0000313" key="1">
    <source>
        <dbReference type="EMBL" id="MEZ8210404.1"/>
    </source>
</evidence>
<evidence type="ECO:0000313" key="2">
    <source>
        <dbReference type="Proteomes" id="UP001569151"/>
    </source>
</evidence>
<comment type="caution">
    <text evidence="1">The sequence shown here is derived from an EMBL/GenBank/DDBJ whole genome shotgun (WGS) entry which is preliminary data.</text>
</comment>
<dbReference type="Proteomes" id="UP001569151">
    <property type="component" value="Unassembled WGS sequence"/>
</dbReference>
<gene>
    <name evidence="1" type="ORF">ACED39_16635</name>
</gene>
<accession>A0ABV4MLF1</accession>
<keyword evidence="2" id="KW-1185">Reference proteome</keyword>
<sequence length="44" mass="5007">MPKLTKAEKEGIRLIADVFVVNDLLNNFFAKDEDMKDHVEGLSD</sequence>
<reference evidence="1 2" key="1">
    <citation type="submission" date="2024-06" db="EMBL/GenBank/DDBJ databases">
        <authorList>
            <person name="Steensen K."/>
            <person name="Seneca J."/>
            <person name="Bartlau N."/>
            <person name="Yu A.X."/>
            <person name="Polz M.F."/>
        </authorList>
    </citation>
    <scope>NUCLEOTIDE SEQUENCE [LARGE SCALE GENOMIC DNA]</scope>
    <source>
        <strain evidence="1 2">1F146</strain>
    </source>
</reference>
<organism evidence="1 2">
    <name type="scientific">Vibrio bivalvicida</name>
    <dbReference type="NCBI Taxonomy" id="1276888"/>
    <lineage>
        <taxon>Bacteria</taxon>
        <taxon>Pseudomonadati</taxon>
        <taxon>Pseudomonadota</taxon>
        <taxon>Gammaproteobacteria</taxon>
        <taxon>Vibrionales</taxon>
        <taxon>Vibrionaceae</taxon>
        <taxon>Vibrio</taxon>
        <taxon>Vibrio oreintalis group</taxon>
    </lineage>
</organism>
<proteinExistence type="predicted"/>
<protein>
    <submittedName>
        <fullName evidence="1">Uncharacterized protein</fullName>
    </submittedName>
</protein>
<dbReference type="RefSeq" id="WP_371719607.1">
    <property type="nucleotide sequence ID" value="NZ_JBGOOF010000027.1"/>
</dbReference>
<name>A0ABV4MLF1_9VIBR</name>